<proteinExistence type="predicted"/>
<evidence type="ECO:0000259" key="2">
    <source>
        <dbReference type="Pfam" id="PF13194"/>
    </source>
</evidence>
<comment type="caution">
    <text evidence="3">The sequence shown here is derived from an EMBL/GenBank/DDBJ whole genome shotgun (WGS) entry which is preliminary data.</text>
</comment>
<dbReference type="AlphaFoldDB" id="A0A2S5T2W0"/>
<dbReference type="RefSeq" id="WP_104358223.1">
    <property type="nucleotide sequence ID" value="NZ_CP064338.1"/>
</dbReference>
<feature type="domain" description="MgtC/SapB/SrpB/YhiD N-terminal" evidence="1">
    <location>
        <begin position="9"/>
        <end position="127"/>
    </location>
</feature>
<evidence type="ECO:0000259" key="1">
    <source>
        <dbReference type="Pfam" id="PF02308"/>
    </source>
</evidence>
<reference evidence="3 4" key="1">
    <citation type="submission" date="2018-02" db="EMBL/GenBank/DDBJ databases">
        <title>Reclassifiation of [Polyangium] brachysporum DSM 7029 as Guopingzhaonella breviflexa gen. nov., sp. nov., a member of the family Comamonadaceae.</title>
        <authorList>
            <person name="Tang B."/>
        </authorList>
    </citation>
    <scope>NUCLEOTIDE SEQUENCE [LARGE SCALE GENOMIC DNA]</scope>
    <source>
        <strain evidence="3 4">DSM 15344</strain>
    </source>
</reference>
<evidence type="ECO:0000313" key="4">
    <source>
        <dbReference type="Proteomes" id="UP000239406"/>
    </source>
</evidence>
<dbReference type="InterPro" id="IPR049177">
    <property type="entry name" value="MgtC_SapB_SrpB_YhiD_N"/>
</dbReference>
<protein>
    <submittedName>
        <fullName evidence="3">Uncharacterized protein</fullName>
    </submittedName>
</protein>
<gene>
    <name evidence="3" type="ORF">C1702_13440</name>
</gene>
<dbReference type="PANTHER" id="PTHR39084:SF1">
    <property type="entry name" value="DUF4010 DOMAIN-CONTAINING PROTEIN"/>
    <property type="match status" value="1"/>
</dbReference>
<dbReference type="Proteomes" id="UP000239406">
    <property type="component" value="Unassembled WGS sequence"/>
</dbReference>
<keyword evidence="4" id="KW-1185">Reference proteome</keyword>
<accession>A0A2S5T2W0</accession>
<sequence>MLEEVWAGLAVAFGSGMLIGIDRERDKDQGGHQEPAGIRSFTLAALAGAMAQTQGDALVVAIGALSVLMLAAIAYWRSYTQDPGLITELSLFATYLIGVLAVRSPALGAGCAAAVAALLASRERLHRLSTELLSDREVRDIVMLAALALVVVPLVPDRAMPWLGHMNLRSLAVLVVLILALQGAGHVATRWLGQHPGLAAAGFFSGFVSSTATVATMGTKARTQPDHPWPYAAAGVMSTAATWVQALVMTAAIAPGAVPLLAPVCAAGAVAALAGGLLLMRHAGHGKLEAVPVESQALRLREALVVAGLLSLVALLVSWAQEHFGASGLYAGIALAALADAHAPVASTAALFGAGSIGAATLVLCVLLALSCNAGSRTVVAAVAGGPRYAAAVGASLLASTLWAWAVAAVMGTLS</sequence>
<dbReference type="PANTHER" id="PTHR39084">
    <property type="entry name" value="MEMBRANE PROTEIN-RELATED"/>
    <property type="match status" value="1"/>
</dbReference>
<dbReference type="Pfam" id="PF02308">
    <property type="entry name" value="MgtC"/>
    <property type="match status" value="1"/>
</dbReference>
<organism evidence="3 4">
    <name type="scientific">Caldimonas thermodepolymerans</name>
    <dbReference type="NCBI Taxonomy" id="215580"/>
    <lineage>
        <taxon>Bacteria</taxon>
        <taxon>Pseudomonadati</taxon>
        <taxon>Pseudomonadota</taxon>
        <taxon>Betaproteobacteria</taxon>
        <taxon>Burkholderiales</taxon>
        <taxon>Sphaerotilaceae</taxon>
        <taxon>Caldimonas</taxon>
    </lineage>
</organism>
<evidence type="ECO:0000313" key="3">
    <source>
        <dbReference type="EMBL" id="PPE69269.1"/>
    </source>
</evidence>
<dbReference type="Pfam" id="PF13194">
    <property type="entry name" value="DUF4010"/>
    <property type="match status" value="1"/>
</dbReference>
<feature type="domain" description="DUF4010" evidence="2">
    <location>
        <begin position="176"/>
        <end position="385"/>
    </location>
</feature>
<dbReference type="InterPro" id="IPR025105">
    <property type="entry name" value="DUF4010"/>
</dbReference>
<name>A0A2S5T2W0_9BURK</name>
<dbReference type="EMBL" id="PSNY01000014">
    <property type="protein sequence ID" value="PPE69269.1"/>
    <property type="molecule type" value="Genomic_DNA"/>
</dbReference>